<keyword evidence="4" id="KW-0813">Transport</keyword>
<feature type="transmembrane region" description="Helical" evidence="9">
    <location>
        <begin position="103"/>
        <end position="121"/>
    </location>
</feature>
<evidence type="ECO:0000256" key="8">
    <source>
        <dbReference type="ARBA" id="ARBA00023136"/>
    </source>
</evidence>
<evidence type="ECO:0000256" key="6">
    <source>
        <dbReference type="ARBA" id="ARBA00022692"/>
    </source>
</evidence>
<comment type="caution">
    <text evidence="10">The sequence shown here is derived from an EMBL/GenBank/DDBJ whole genome shotgun (WGS) entry which is preliminary data.</text>
</comment>
<dbReference type="Pfam" id="PF01384">
    <property type="entry name" value="PHO4"/>
    <property type="match status" value="1"/>
</dbReference>
<comment type="similarity">
    <text evidence="3">Belongs to the inorganic phosphate transporter (PiT) (TC 2.A.20) family.</text>
</comment>
<keyword evidence="11" id="KW-1185">Reference proteome</keyword>
<feature type="transmembrane region" description="Helical" evidence="9">
    <location>
        <begin position="42"/>
        <end position="62"/>
    </location>
</feature>
<feature type="transmembrane region" description="Helical" evidence="9">
    <location>
        <begin position="133"/>
        <end position="154"/>
    </location>
</feature>
<gene>
    <name evidence="10" type="ORF">K8N75_08885</name>
</gene>
<protein>
    <submittedName>
        <fullName evidence="10">Inorganic phosphate transporter family protein</fullName>
    </submittedName>
</protein>
<keyword evidence="8 9" id="KW-0472">Membrane</keyword>
<dbReference type="PANTHER" id="PTHR11101">
    <property type="entry name" value="PHOSPHATE TRANSPORTER"/>
    <property type="match status" value="1"/>
</dbReference>
<keyword evidence="5" id="KW-0592">Phosphate transport</keyword>
<dbReference type="GO" id="GO:0016020">
    <property type="term" value="C:membrane"/>
    <property type="evidence" value="ECO:0007669"/>
    <property type="project" value="UniProtKB-SubCell"/>
</dbReference>
<dbReference type="GO" id="GO:0005315">
    <property type="term" value="F:phosphate transmembrane transporter activity"/>
    <property type="evidence" value="ECO:0007669"/>
    <property type="project" value="InterPro"/>
</dbReference>
<feature type="transmembrane region" description="Helical" evidence="9">
    <location>
        <begin position="74"/>
        <end position="96"/>
    </location>
</feature>
<comment type="subcellular location">
    <subcellularLocation>
        <location evidence="2">Membrane</location>
        <topology evidence="2">Multi-pass membrane protein</topology>
    </subcellularLocation>
</comment>
<accession>A0A8T5UZC7</accession>
<feature type="transmembrane region" description="Helical" evidence="9">
    <location>
        <begin position="251"/>
        <end position="271"/>
    </location>
</feature>
<evidence type="ECO:0000256" key="3">
    <source>
        <dbReference type="ARBA" id="ARBA00009916"/>
    </source>
</evidence>
<feature type="transmembrane region" description="Helical" evidence="9">
    <location>
        <begin position="6"/>
        <end position="21"/>
    </location>
</feature>
<evidence type="ECO:0000256" key="7">
    <source>
        <dbReference type="ARBA" id="ARBA00022989"/>
    </source>
</evidence>
<evidence type="ECO:0000256" key="5">
    <source>
        <dbReference type="ARBA" id="ARBA00022592"/>
    </source>
</evidence>
<feature type="transmembrane region" description="Helical" evidence="9">
    <location>
        <begin position="302"/>
        <end position="323"/>
    </location>
</feature>
<dbReference type="PANTHER" id="PTHR11101:SF80">
    <property type="entry name" value="PHOSPHATE TRANSPORTER"/>
    <property type="match status" value="1"/>
</dbReference>
<evidence type="ECO:0000256" key="1">
    <source>
        <dbReference type="ARBA" id="ARBA00001981"/>
    </source>
</evidence>
<evidence type="ECO:0000256" key="9">
    <source>
        <dbReference type="SAM" id="Phobius"/>
    </source>
</evidence>
<organism evidence="10 11">
    <name type="scientific">Methanobacterium spitsbergense</name>
    <dbReference type="NCBI Taxonomy" id="2874285"/>
    <lineage>
        <taxon>Archaea</taxon>
        <taxon>Methanobacteriati</taxon>
        <taxon>Methanobacteriota</taxon>
        <taxon>Methanomada group</taxon>
        <taxon>Methanobacteria</taxon>
        <taxon>Methanobacteriales</taxon>
        <taxon>Methanobacteriaceae</taxon>
        <taxon>Methanobacterium</taxon>
    </lineage>
</organism>
<evidence type="ECO:0000313" key="10">
    <source>
        <dbReference type="EMBL" id="MBZ2166153.1"/>
    </source>
</evidence>
<feature type="transmembrane region" description="Helical" evidence="9">
    <location>
        <begin position="211"/>
        <end position="230"/>
    </location>
</feature>
<evidence type="ECO:0000256" key="2">
    <source>
        <dbReference type="ARBA" id="ARBA00004141"/>
    </source>
</evidence>
<evidence type="ECO:0000313" key="11">
    <source>
        <dbReference type="Proteomes" id="UP000825933"/>
    </source>
</evidence>
<dbReference type="Proteomes" id="UP000825933">
    <property type="component" value="Unassembled WGS sequence"/>
</dbReference>
<feature type="transmembrane region" description="Helical" evidence="9">
    <location>
        <begin position="175"/>
        <end position="205"/>
    </location>
</feature>
<dbReference type="GO" id="GO:0035435">
    <property type="term" value="P:phosphate ion transmembrane transport"/>
    <property type="evidence" value="ECO:0007669"/>
    <property type="project" value="TreeGrafter"/>
</dbReference>
<dbReference type="RefSeq" id="WP_223791719.1">
    <property type="nucleotide sequence ID" value="NZ_JAIOUQ010000009.1"/>
</dbReference>
<dbReference type="EMBL" id="JAIOUQ010000009">
    <property type="protein sequence ID" value="MBZ2166153.1"/>
    <property type="molecule type" value="Genomic_DNA"/>
</dbReference>
<dbReference type="InterPro" id="IPR001204">
    <property type="entry name" value="Phos_transporter"/>
</dbReference>
<name>A0A8T5UZC7_9EURY</name>
<sequence length="327" mass="34098">MEWLLIIGVITAMYMAFNIAANDIGNSMGTVVGSGALTMRKALLIGALFEFLGAIFLGSSVIKTVGSGIVPLEFMTGLGAFIITMSAGIWITITLIKKIPISGSDAIVSSVLGYGIVYAGVNHLEWTTVGYIMASWVISPLIGLASGFLVYYFLKLGFLNKVKNNIGAKDRSEKIFSYFQIGSSSFAALGVGAIDIAAATGVLYVTVGSTIGFSIKLLGAFALVLGILIAGNRITDTIGRRITELVPTRGFSAQISAGSITILFASLGIPISPTQTLVGSVIGVGMARGTSTVKLDVIKHIASTWIITIPACIGISASLYLIINAII</sequence>
<comment type="function">
    <text evidence="1">Potential transporter for phosphate.</text>
</comment>
<evidence type="ECO:0000256" key="4">
    <source>
        <dbReference type="ARBA" id="ARBA00022448"/>
    </source>
</evidence>
<reference evidence="11" key="1">
    <citation type="journal article" date="2022" name="Microbiol. Resour. Announc.">
        <title>Draft Genome Sequence of a Methanogenic Archaeon from West Spitsbergen Permafrost.</title>
        <authorList>
            <person name="Trubitsyn V."/>
            <person name="Rivkina E."/>
            <person name="Shcherbakova V."/>
        </authorList>
    </citation>
    <scope>NUCLEOTIDE SEQUENCE [LARGE SCALE GENOMIC DNA]</scope>
    <source>
        <strain evidence="11">VT</strain>
    </source>
</reference>
<keyword evidence="7 9" id="KW-1133">Transmembrane helix</keyword>
<proteinExistence type="inferred from homology"/>
<keyword evidence="6 9" id="KW-0812">Transmembrane</keyword>
<dbReference type="AlphaFoldDB" id="A0A8T5UZC7"/>